<dbReference type="InterPro" id="IPR011009">
    <property type="entry name" value="Kinase-like_dom_sf"/>
</dbReference>
<keyword evidence="3" id="KW-1185">Reference proteome</keyword>
<name>A0ABR3JD95_9AGAR</name>
<sequence length="345" mass="38315">MVSCWSNMSTLDAKETALVIASNSKLRICNDHVSIRVLESESEIHNSITMLTPDGQVVRGCRMGFTSNPAKRRRQIMEFAERLRVWCERTQSENLLKIIGMDPSSSDGLVLFSAGSGDQNIMQHIAQEPKFDRMSAIIEIAKAVKFLHTPQGYSGTPFVHGNIRGENIFVAPNGLCYLGEFGLTCIDASNEDHNAPSLPAGCRWLAPERIHPQAFAKYNDHQGSYGDGKLRPSSDVYSLGSTILEILTGERPYYQYQHDAFVVADALRGQPPQARDSAAAAEAGLSEDIHLLLQSMWKYLPERRCSTSMVCKVLMEPSKIRQVRPHRLAPVFAASAAASARRRYM</sequence>
<dbReference type="SUPFAM" id="SSF56112">
    <property type="entry name" value="Protein kinase-like (PK-like)"/>
    <property type="match status" value="1"/>
</dbReference>
<evidence type="ECO:0000259" key="1">
    <source>
        <dbReference type="PROSITE" id="PS50011"/>
    </source>
</evidence>
<gene>
    <name evidence="2" type="ORF">HGRIS_004637</name>
</gene>
<dbReference type="Pfam" id="PF07714">
    <property type="entry name" value="PK_Tyr_Ser-Thr"/>
    <property type="match status" value="1"/>
</dbReference>
<organism evidence="2 3">
    <name type="scientific">Hohenbuehelia grisea</name>
    <dbReference type="NCBI Taxonomy" id="104357"/>
    <lineage>
        <taxon>Eukaryota</taxon>
        <taxon>Fungi</taxon>
        <taxon>Dikarya</taxon>
        <taxon>Basidiomycota</taxon>
        <taxon>Agaricomycotina</taxon>
        <taxon>Agaricomycetes</taxon>
        <taxon>Agaricomycetidae</taxon>
        <taxon>Agaricales</taxon>
        <taxon>Pleurotineae</taxon>
        <taxon>Pleurotaceae</taxon>
        <taxon>Hohenbuehelia</taxon>
    </lineage>
</organism>
<dbReference type="Proteomes" id="UP001556367">
    <property type="component" value="Unassembled WGS sequence"/>
</dbReference>
<dbReference type="InterPro" id="IPR050167">
    <property type="entry name" value="Ser_Thr_protein_kinase"/>
</dbReference>
<feature type="domain" description="Protein kinase" evidence="1">
    <location>
        <begin position="5"/>
        <end position="319"/>
    </location>
</feature>
<accession>A0ABR3JD95</accession>
<dbReference type="InterPro" id="IPR000719">
    <property type="entry name" value="Prot_kinase_dom"/>
</dbReference>
<dbReference type="PANTHER" id="PTHR23257">
    <property type="entry name" value="SERINE-THREONINE PROTEIN KINASE"/>
    <property type="match status" value="1"/>
</dbReference>
<comment type="caution">
    <text evidence="2">The sequence shown here is derived from an EMBL/GenBank/DDBJ whole genome shotgun (WGS) entry which is preliminary data.</text>
</comment>
<reference evidence="3" key="1">
    <citation type="submission" date="2024-06" db="EMBL/GenBank/DDBJ databases">
        <title>Multi-omics analyses provide insights into the biosynthesis of the anticancer antibiotic pleurotin in Hohenbuehelia grisea.</title>
        <authorList>
            <person name="Weaver J.A."/>
            <person name="Alberti F."/>
        </authorList>
    </citation>
    <scope>NUCLEOTIDE SEQUENCE [LARGE SCALE GENOMIC DNA]</scope>
    <source>
        <strain evidence="3">T-177</strain>
    </source>
</reference>
<dbReference type="PROSITE" id="PS50011">
    <property type="entry name" value="PROTEIN_KINASE_DOM"/>
    <property type="match status" value="1"/>
</dbReference>
<dbReference type="EMBL" id="JASNQZ010000008">
    <property type="protein sequence ID" value="KAL0953398.1"/>
    <property type="molecule type" value="Genomic_DNA"/>
</dbReference>
<evidence type="ECO:0000313" key="2">
    <source>
        <dbReference type="EMBL" id="KAL0953398.1"/>
    </source>
</evidence>
<evidence type="ECO:0000313" key="3">
    <source>
        <dbReference type="Proteomes" id="UP001556367"/>
    </source>
</evidence>
<protein>
    <recommendedName>
        <fullName evidence="1">Protein kinase domain-containing protein</fullName>
    </recommendedName>
</protein>
<dbReference type="InterPro" id="IPR001245">
    <property type="entry name" value="Ser-Thr/Tyr_kinase_cat_dom"/>
</dbReference>
<proteinExistence type="predicted"/>
<dbReference type="Gene3D" id="1.10.510.10">
    <property type="entry name" value="Transferase(Phosphotransferase) domain 1"/>
    <property type="match status" value="1"/>
</dbReference>